<dbReference type="InterPro" id="IPR018911">
    <property type="entry name" value="Gmad2_Ig-like_dom"/>
</dbReference>
<dbReference type="InterPro" id="IPR038144">
    <property type="entry name" value="IPI"/>
</dbReference>
<feature type="region of interest" description="Disordered" evidence="1">
    <location>
        <begin position="165"/>
        <end position="184"/>
    </location>
</feature>
<dbReference type="Pfam" id="PF12690">
    <property type="entry name" value="BsuPI"/>
    <property type="match status" value="1"/>
</dbReference>
<feature type="domain" description="Intracellular proteinase inhibitor BsuPI" evidence="3">
    <location>
        <begin position="48"/>
        <end position="142"/>
    </location>
</feature>
<protein>
    <recommendedName>
        <fullName evidence="6">Intracellular proteinase inhibitor</fullName>
    </recommendedName>
</protein>
<feature type="domain" description="Bacterial spore germination immunoglobulin-like" evidence="2">
    <location>
        <begin position="208"/>
        <end position="272"/>
    </location>
</feature>
<reference evidence="4 5" key="1">
    <citation type="submission" date="2023-04" db="EMBL/GenBank/DDBJ databases">
        <title>Genome sequence of Halobacillus naozhouensis KACC 21980.</title>
        <authorList>
            <person name="Kim S."/>
            <person name="Heo J."/>
            <person name="Kwon S.-W."/>
        </authorList>
    </citation>
    <scope>NUCLEOTIDE SEQUENCE [LARGE SCALE GENOMIC DNA]</scope>
    <source>
        <strain evidence="4 5">KCTC 13234</strain>
    </source>
</reference>
<organism evidence="4 5">
    <name type="scientific">Halobacillus naozhouensis</name>
    <dbReference type="NCBI Taxonomy" id="554880"/>
    <lineage>
        <taxon>Bacteria</taxon>
        <taxon>Bacillati</taxon>
        <taxon>Bacillota</taxon>
        <taxon>Bacilli</taxon>
        <taxon>Bacillales</taxon>
        <taxon>Bacillaceae</taxon>
        <taxon>Halobacillus</taxon>
    </lineage>
</organism>
<dbReference type="RefSeq" id="WP_283078099.1">
    <property type="nucleotide sequence ID" value="NZ_CP121671.1"/>
</dbReference>
<dbReference type="EMBL" id="CP121671">
    <property type="protein sequence ID" value="WFT76142.1"/>
    <property type="molecule type" value="Genomic_DNA"/>
</dbReference>
<evidence type="ECO:0000259" key="2">
    <source>
        <dbReference type="Pfam" id="PF10648"/>
    </source>
</evidence>
<evidence type="ECO:0000313" key="5">
    <source>
        <dbReference type="Proteomes" id="UP001221597"/>
    </source>
</evidence>
<name>A0ABY8J0W8_9BACI</name>
<dbReference type="Proteomes" id="UP001221597">
    <property type="component" value="Chromosome"/>
</dbReference>
<evidence type="ECO:0000259" key="3">
    <source>
        <dbReference type="Pfam" id="PF12690"/>
    </source>
</evidence>
<dbReference type="InterPro" id="IPR020481">
    <property type="entry name" value="Intracell_prot_inh_BsuPI"/>
</dbReference>
<sequence>MIILLVACSESNSDSTSGGDEEVNKKDQPVGNEAPQYNVMPFIEQLAFDASVKADENQVNVQFSLTNGAEEAVILGFKSSQLYEITIVNEAGEKVYKYSEGQMFAQSLTTKELQPGDKLKAEELVKKELPDGQYEARMTFLVATINDQPLESRPFQITKPFAIGEEVESNPDTGSGKKAADDNSADAGVSLDVVGEVFRNFTLTGENGQYEVTGEASVRKGKFYYSVDDGHNVLIDSKAVKVEKAAPEWAEFTIQLDIPKDKLPEQGALVMTIYQLDENGQPVNLNYVPLENFG</sequence>
<dbReference type="Gene3D" id="2.60.40.2360">
    <property type="entry name" value="Intracellular proteinase inhibitor BsuPI"/>
    <property type="match status" value="1"/>
</dbReference>
<keyword evidence="5" id="KW-1185">Reference proteome</keyword>
<proteinExistence type="predicted"/>
<accession>A0ABY8J0W8</accession>
<evidence type="ECO:0000256" key="1">
    <source>
        <dbReference type="SAM" id="MobiDB-lite"/>
    </source>
</evidence>
<evidence type="ECO:0008006" key="6">
    <source>
        <dbReference type="Google" id="ProtNLM"/>
    </source>
</evidence>
<gene>
    <name evidence="4" type="ORF">P9989_07205</name>
</gene>
<dbReference type="Pfam" id="PF10648">
    <property type="entry name" value="Gmad2"/>
    <property type="match status" value="1"/>
</dbReference>
<feature type="region of interest" description="Disordered" evidence="1">
    <location>
        <begin position="10"/>
        <end position="34"/>
    </location>
</feature>
<evidence type="ECO:0000313" key="4">
    <source>
        <dbReference type="EMBL" id="WFT76142.1"/>
    </source>
</evidence>